<dbReference type="InterPro" id="IPR001433">
    <property type="entry name" value="OxRdtase_FAD/NAD-bd"/>
</dbReference>
<comment type="cofactor">
    <cofactor evidence="1">
        <name>FAD</name>
        <dbReference type="ChEBI" id="CHEBI:57692"/>
    </cofactor>
</comment>
<protein>
    <submittedName>
        <fullName evidence="6">Iron/sulfur-binding oxidoreductase</fullName>
        <ecNumber evidence="6">1.17.1.-</ecNumber>
    </submittedName>
</protein>
<dbReference type="Gene3D" id="2.40.30.10">
    <property type="entry name" value="Translation factors"/>
    <property type="match status" value="1"/>
</dbReference>
<keyword evidence="2" id="KW-0479">Metal-binding</keyword>
<dbReference type="InterPro" id="IPR012675">
    <property type="entry name" value="Beta-grasp_dom_sf"/>
</dbReference>
<dbReference type="SUPFAM" id="SSF63380">
    <property type="entry name" value="Riboflavin synthase domain-like"/>
    <property type="match status" value="1"/>
</dbReference>
<evidence type="ECO:0000256" key="1">
    <source>
        <dbReference type="ARBA" id="ARBA00001974"/>
    </source>
</evidence>
<evidence type="ECO:0000256" key="3">
    <source>
        <dbReference type="ARBA" id="ARBA00034078"/>
    </source>
</evidence>
<dbReference type="Proteomes" id="UP000254651">
    <property type="component" value="Unassembled WGS sequence"/>
</dbReference>
<dbReference type="CDD" id="cd00207">
    <property type="entry name" value="fer2"/>
    <property type="match status" value="1"/>
</dbReference>
<dbReference type="SUPFAM" id="SSF52343">
    <property type="entry name" value="Ferredoxin reductase-like, C-terminal NADP-linked domain"/>
    <property type="match status" value="1"/>
</dbReference>
<dbReference type="PANTHER" id="PTHR47354">
    <property type="entry name" value="NADH OXIDOREDUCTASE HCR"/>
    <property type="match status" value="1"/>
</dbReference>
<dbReference type="InterPro" id="IPR017927">
    <property type="entry name" value="FAD-bd_FR_type"/>
</dbReference>
<dbReference type="InterPro" id="IPR036010">
    <property type="entry name" value="2Fe-2S_ferredoxin-like_sf"/>
</dbReference>
<evidence type="ECO:0000259" key="4">
    <source>
        <dbReference type="PROSITE" id="PS51085"/>
    </source>
</evidence>
<reference evidence="6 7" key="1">
    <citation type="submission" date="2018-06" db="EMBL/GenBank/DDBJ databases">
        <authorList>
            <consortium name="Pathogen Informatics"/>
            <person name="Doyle S."/>
        </authorList>
    </citation>
    <scope>NUCLEOTIDE SEQUENCE [LARGE SCALE GENOMIC DNA]</scope>
    <source>
        <strain evidence="6 7">NCTC10295</strain>
    </source>
</reference>
<dbReference type="Pfam" id="PF00175">
    <property type="entry name" value="NAD_binding_1"/>
    <property type="match status" value="1"/>
</dbReference>
<dbReference type="GO" id="GO:0016491">
    <property type="term" value="F:oxidoreductase activity"/>
    <property type="evidence" value="ECO:0007669"/>
    <property type="project" value="UniProtKB-KW"/>
</dbReference>
<accession>A0A378UJU1</accession>
<dbReference type="CDD" id="cd06189">
    <property type="entry name" value="flavin_oxioreductase"/>
    <property type="match status" value="1"/>
</dbReference>
<dbReference type="InterPro" id="IPR006058">
    <property type="entry name" value="2Fe2S_fd_BS"/>
</dbReference>
<keyword evidence="2" id="KW-0001">2Fe-2S</keyword>
<dbReference type="PRINTS" id="PR00371">
    <property type="entry name" value="FPNCR"/>
</dbReference>
<dbReference type="AlphaFoldDB" id="A0A378UJU1"/>
<dbReference type="Gene3D" id="3.40.50.80">
    <property type="entry name" value="Nucleotide-binding domain of ferredoxin-NADP reductase (FNR) module"/>
    <property type="match status" value="1"/>
</dbReference>
<dbReference type="InterPro" id="IPR001709">
    <property type="entry name" value="Flavoprot_Pyr_Nucl_cyt_Rdtase"/>
</dbReference>
<dbReference type="GO" id="GO:0051537">
    <property type="term" value="F:2 iron, 2 sulfur cluster binding"/>
    <property type="evidence" value="ECO:0007669"/>
    <property type="project" value="UniProtKB-KW"/>
</dbReference>
<dbReference type="InterPro" id="IPR050415">
    <property type="entry name" value="MRET"/>
</dbReference>
<dbReference type="EMBL" id="UGQS01000002">
    <property type="protein sequence ID" value="STZ76751.1"/>
    <property type="molecule type" value="Genomic_DNA"/>
</dbReference>
<evidence type="ECO:0000256" key="2">
    <source>
        <dbReference type="ARBA" id="ARBA00022714"/>
    </source>
</evidence>
<dbReference type="InterPro" id="IPR008333">
    <property type="entry name" value="Cbr1-like_FAD-bd_dom"/>
</dbReference>
<gene>
    <name evidence="6" type="primary">ascD</name>
    <name evidence="6" type="ORF">NCTC10295_01534</name>
</gene>
<evidence type="ECO:0000313" key="7">
    <source>
        <dbReference type="Proteomes" id="UP000254651"/>
    </source>
</evidence>
<sequence length="339" mass="36566">MTHSVTLPDQSSFTVYARETVLAAALRQNLNLPHSCQNGFCGQCKAVLLDGQVSLAEHSGRALSAEEAAQGKILMCCATPGSNLRIDIPGYTGAGSIPVRTLPARVQSIAFAHNTALLTLALPKSPQLMFEAGQYVDLLLPGNISRSYSIANAPDGQGLIELHIRRRENGVCADMLFGNAPAIKEKSIVRIKGPLGAPYPYFDCEQPVILLATGTGYAPIRSILLELIRRDFRHPVHFYWGARRAADLYAQAEAAKLIQQLAHGRFMPILSQADDDWQGARGYVQHLAAQDIADMSAYAVYACGAEQMVYAAQALFTGQCGLPPEAFHADAFTPSTAQP</sequence>
<dbReference type="InterPro" id="IPR001041">
    <property type="entry name" value="2Fe-2S_ferredoxin-type"/>
</dbReference>
<feature type="domain" description="FAD-binding FR-type" evidence="5">
    <location>
        <begin position="94"/>
        <end position="201"/>
    </location>
</feature>
<feature type="domain" description="2Fe-2S ferredoxin-type" evidence="4">
    <location>
        <begin position="3"/>
        <end position="92"/>
    </location>
</feature>
<dbReference type="SUPFAM" id="SSF54292">
    <property type="entry name" value="2Fe-2S ferredoxin-like"/>
    <property type="match status" value="1"/>
</dbReference>
<dbReference type="PANTHER" id="PTHR47354:SF5">
    <property type="entry name" value="PROTEIN RFBI"/>
    <property type="match status" value="1"/>
</dbReference>
<organism evidence="6 7">
    <name type="scientific">Bergeriella denitrificans</name>
    <name type="common">Neisseria denitrificans</name>
    <dbReference type="NCBI Taxonomy" id="494"/>
    <lineage>
        <taxon>Bacteria</taxon>
        <taxon>Pseudomonadati</taxon>
        <taxon>Pseudomonadota</taxon>
        <taxon>Betaproteobacteria</taxon>
        <taxon>Neisseriales</taxon>
        <taxon>Neisseriaceae</taxon>
        <taxon>Bergeriella</taxon>
    </lineage>
</organism>
<proteinExistence type="predicted"/>
<evidence type="ECO:0000313" key="6">
    <source>
        <dbReference type="EMBL" id="STZ76751.1"/>
    </source>
</evidence>
<keyword evidence="7" id="KW-1185">Reference proteome</keyword>
<keyword evidence="2" id="KW-0408">Iron</keyword>
<keyword evidence="2" id="KW-0411">Iron-sulfur</keyword>
<keyword evidence="6" id="KW-0560">Oxidoreductase</keyword>
<name>A0A378UJU1_BERDE</name>
<dbReference type="InterPro" id="IPR017938">
    <property type="entry name" value="Riboflavin_synthase-like_b-brl"/>
</dbReference>
<dbReference type="PRINTS" id="PR00410">
    <property type="entry name" value="PHEHYDRXLASE"/>
</dbReference>
<dbReference type="EC" id="1.17.1.-" evidence="6"/>
<dbReference type="PROSITE" id="PS00197">
    <property type="entry name" value="2FE2S_FER_1"/>
    <property type="match status" value="1"/>
</dbReference>
<dbReference type="Pfam" id="PF00111">
    <property type="entry name" value="Fer2"/>
    <property type="match status" value="1"/>
</dbReference>
<dbReference type="InterPro" id="IPR039261">
    <property type="entry name" value="FNR_nucleotide-bd"/>
</dbReference>
<comment type="cofactor">
    <cofactor evidence="3">
        <name>[2Fe-2S] cluster</name>
        <dbReference type="ChEBI" id="CHEBI:190135"/>
    </cofactor>
</comment>
<dbReference type="Gene3D" id="3.10.20.30">
    <property type="match status" value="1"/>
</dbReference>
<dbReference type="RefSeq" id="WP_066075748.1">
    <property type="nucleotide sequence ID" value="NZ_CP181246.1"/>
</dbReference>
<dbReference type="Pfam" id="PF00970">
    <property type="entry name" value="FAD_binding_6"/>
    <property type="match status" value="1"/>
</dbReference>
<dbReference type="PROSITE" id="PS51384">
    <property type="entry name" value="FAD_FR"/>
    <property type="match status" value="1"/>
</dbReference>
<evidence type="ECO:0000259" key="5">
    <source>
        <dbReference type="PROSITE" id="PS51384"/>
    </source>
</evidence>
<dbReference type="PROSITE" id="PS51085">
    <property type="entry name" value="2FE2S_FER_2"/>
    <property type="match status" value="1"/>
</dbReference>